<evidence type="ECO:0000259" key="8">
    <source>
        <dbReference type="PROSITE" id="PS50126"/>
    </source>
</evidence>
<evidence type="ECO:0000313" key="10">
    <source>
        <dbReference type="Proteomes" id="UP000597668"/>
    </source>
</evidence>
<dbReference type="GO" id="GO:0005829">
    <property type="term" value="C:cytosol"/>
    <property type="evidence" value="ECO:0007669"/>
    <property type="project" value="TreeGrafter"/>
</dbReference>
<evidence type="ECO:0000256" key="7">
    <source>
        <dbReference type="HAMAP-Rule" id="MF_01895"/>
    </source>
</evidence>
<gene>
    <name evidence="7 9" type="primary">rnr</name>
    <name evidence="9" type="ORF">H8K20_08890</name>
</gene>
<keyword evidence="2 7" id="KW-0963">Cytoplasm</keyword>
<comment type="function">
    <text evidence="7">3'-5' exoribonuclease that releases 5'-nucleoside monophosphates and is involved in maturation of structured RNAs.</text>
</comment>
<dbReference type="EC" id="3.1.13.1" evidence="7"/>
<keyword evidence="6 7" id="KW-0694">RNA-binding</keyword>
<dbReference type="PANTHER" id="PTHR23355">
    <property type="entry name" value="RIBONUCLEASE"/>
    <property type="match status" value="1"/>
</dbReference>
<accession>A0A8J6LZA1</accession>
<evidence type="ECO:0000256" key="3">
    <source>
        <dbReference type="ARBA" id="ARBA00022722"/>
    </source>
</evidence>
<comment type="catalytic activity">
    <reaction evidence="1 7">
        <text>Exonucleolytic cleavage in the 3'- to 5'-direction to yield nucleoside 5'-phosphates.</text>
        <dbReference type="EC" id="3.1.13.1"/>
    </reaction>
</comment>
<keyword evidence="5 7" id="KW-0269">Exonuclease</keyword>
<evidence type="ECO:0000313" key="9">
    <source>
        <dbReference type="EMBL" id="MBC3516512.1"/>
    </source>
</evidence>
<evidence type="ECO:0000256" key="4">
    <source>
        <dbReference type="ARBA" id="ARBA00022801"/>
    </source>
</evidence>
<proteinExistence type="inferred from homology"/>
<dbReference type="CDD" id="cd04471">
    <property type="entry name" value="S1_RNase_R"/>
    <property type="match status" value="1"/>
</dbReference>
<organism evidence="9 10">
    <name type="scientific">Neobittarella massiliensis</name>
    <name type="common">ex Bilen et al. 2018</name>
    <dbReference type="NCBI Taxonomy" id="2041842"/>
    <lineage>
        <taxon>Bacteria</taxon>
        <taxon>Bacillati</taxon>
        <taxon>Bacillota</taxon>
        <taxon>Clostridia</taxon>
        <taxon>Eubacteriales</taxon>
        <taxon>Oscillospiraceae</taxon>
        <taxon>Neobittarella (ex Bilen et al. 2018)</taxon>
    </lineage>
</organism>
<dbReference type="InterPro" id="IPR001900">
    <property type="entry name" value="RNase_II/R"/>
</dbReference>
<evidence type="ECO:0000256" key="5">
    <source>
        <dbReference type="ARBA" id="ARBA00022839"/>
    </source>
</evidence>
<dbReference type="InterPro" id="IPR011805">
    <property type="entry name" value="RNase_R"/>
</dbReference>
<dbReference type="NCBIfam" id="TIGR00358">
    <property type="entry name" value="3_prime_RNase"/>
    <property type="match status" value="1"/>
</dbReference>
<dbReference type="HAMAP" id="MF_01895">
    <property type="entry name" value="RNase_R"/>
    <property type="match status" value="1"/>
</dbReference>
<keyword evidence="10" id="KW-1185">Reference proteome</keyword>
<keyword evidence="4 7" id="KW-0378">Hydrolase</keyword>
<dbReference type="PANTHER" id="PTHR23355:SF9">
    <property type="entry name" value="DIS3-LIKE EXONUCLEASE 2"/>
    <property type="match status" value="1"/>
</dbReference>
<dbReference type="InterPro" id="IPR004476">
    <property type="entry name" value="RNase_II/RNase_R"/>
</dbReference>
<dbReference type="Gene3D" id="2.40.50.140">
    <property type="entry name" value="Nucleic acid-binding proteins"/>
    <property type="match status" value="2"/>
</dbReference>
<dbReference type="SMART" id="SM00955">
    <property type="entry name" value="RNB"/>
    <property type="match status" value="1"/>
</dbReference>
<dbReference type="GO" id="GO:0006402">
    <property type="term" value="P:mRNA catabolic process"/>
    <property type="evidence" value="ECO:0007669"/>
    <property type="project" value="TreeGrafter"/>
</dbReference>
<evidence type="ECO:0000256" key="1">
    <source>
        <dbReference type="ARBA" id="ARBA00001849"/>
    </source>
</evidence>
<dbReference type="SUPFAM" id="SSF50249">
    <property type="entry name" value="Nucleic acid-binding proteins"/>
    <property type="match status" value="4"/>
</dbReference>
<dbReference type="PROSITE" id="PS01175">
    <property type="entry name" value="RIBONUCLEASE_II"/>
    <property type="match status" value="1"/>
</dbReference>
<feature type="domain" description="S1 motif" evidence="8">
    <location>
        <begin position="620"/>
        <end position="699"/>
    </location>
</feature>
<dbReference type="NCBIfam" id="TIGR02063">
    <property type="entry name" value="RNase_R"/>
    <property type="match status" value="1"/>
</dbReference>
<reference evidence="9" key="1">
    <citation type="submission" date="2020-08" db="EMBL/GenBank/DDBJ databases">
        <authorList>
            <person name="Liu C."/>
            <person name="Sun Q."/>
        </authorList>
    </citation>
    <scope>NUCLEOTIDE SEQUENCE</scope>
    <source>
        <strain evidence="9">NSJ-65</strain>
    </source>
</reference>
<dbReference type="RefSeq" id="WP_186488235.1">
    <property type="nucleotide sequence ID" value="NZ_JACOGI010000001.1"/>
</dbReference>
<dbReference type="InterPro" id="IPR003029">
    <property type="entry name" value="S1_domain"/>
</dbReference>
<dbReference type="Pfam" id="PF00575">
    <property type="entry name" value="S1"/>
    <property type="match status" value="1"/>
</dbReference>
<name>A0A8J6LZA1_9FIRM</name>
<dbReference type="EMBL" id="JACOGI010000001">
    <property type="protein sequence ID" value="MBC3516512.1"/>
    <property type="molecule type" value="Genomic_DNA"/>
</dbReference>
<evidence type="ECO:0000256" key="2">
    <source>
        <dbReference type="ARBA" id="ARBA00022490"/>
    </source>
</evidence>
<dbReference type="InterPro" id="IPR012340">
    <property type="entry name" value="NA-bd_OB-fold"/>
</dbReference>
<dbReference type="Proteomes" id="UP000597668">
    <property type="component" value="Unassembled WGS sequence"/>
</dbReference>
<sequence>MKLQKTIEKILRETKNPYVPLKLICTRAASFSKPQIRSCLDQMEKSGQVLFGEQGFALPERLDLKRGEIVKVAGSFGFAQLDDEEKTQVFIPGRYFMGAMTGEQVLLRTRPGRVGMSLEGEVVQVIPDPDGAFVGVLHLSGDSCFVVLDCMPKTEIKVRRSTLGEAKDGDKVLVKLVVRGRKHFGHIAAIERVFGDSGRAKFCADAILHQNHIKLNFEPETLQEAAQVFERGVCPDDFAGREDLRDWVICTIDSKETKDIDDAISLQKTADGYQLGVHIADVSHYVRPDTALDSEAFERGTSVYYANSVVPMLPKELSNGVCSLNPDEDRLALSCIAQLDEQGHIKDYRFAKTIIRSRKKCAYSEVNALLDGTASPDIVEAYAQVIDSLQLMGQLAQILEDNRFARGAMNIESNESKIIMDEEGDPVDIVVRDRGASEKAIEELMLIANECAANLGRKNKLPFVYRVHEDPDGIKLETLRTILKAFGYPYTDIKAGVPTKKLAEILDLSRGKPEQILIHKMVLRSMAKAKYSEQPLGHYSLSLDDYAHFTSPIRRYPDLSIHRIITDFLSGVPASEIRARYDDFVVDSSAHSTQCEINAMMAERDCDDAYKAQYMQQFIGQDMPGIVSGVAPYGFYVQLENSCEGLVRLATIEGSDYELVDDIKLVDHAGGKTISIGDPITVKTTNTNVSLGQVDFALV</sequence>
<comment type="similarity">
    <text evidence="7">Belongs to the RNR ribonuclease family. RNase R subfamily.</text>
</comment>
<protein>
    <recommendedName>
        <fullName evidence="7">Ribonuclease R</fullName>
        <shortName evidence="7">RNase R</shortName>
        <ecNumber evidence="7">3.1.13.1</ecNumber>
    </recommendedName>
</protein>
<comment type="subcellular location">
    <subcellularLocation>
        <location evidence="7">Cytoplasm</location>
    </subcellularLocation>
</comment>
<evidence type="ECO:0000256" key="6">
    <source>
        <dbReference type="ARBA" id="ARBA00022884"/>
    </source>
</evidence>
<dbReference type="GO" id="GO:0008859">
    <property type="term" value="F:exoribonuclease II activity"/>
    <property type="evidence" value="ECO:0007669"/>
    <property type="project" value="UniProtKB-UniRule"/>
</dbReference>
<dbReference type="AlphaFoldDB" id="A0A8J6LZA1"/>
<dbReference type="Pfam" id="PF00773">
    <property type="entry name" value="RNB"/>
    <property type="match status" value="1"/>
</dbReference>
<dbReference type="InterPro" id="IPR050180">
    <property type="entry name" value="RNR_Ribonuclease"/>
</dbReference>
<keyword evidence="3 7" id="KW-0540">Nuclease</keyword>
<dbReference type="GO" id="GO:0003723">
    <property type="term" value="F:RNA binding"/>
    <property type="evidence" value="ECO:0007669"/>
    <property type="project" value="UniProtKB-UniRule"/>
</dbReference>
<dbReference type="InterPro" id="IPR022966">
    <property type="entry name" value="RNase_II/R_CS"/>
</dbReference>
<dbReference type="PROSITE" id="PS50126">
    <property type="entry name" value="S1"/>
    <property type="match status" value="1"/>
</dbReference>
<comment type="caution">
    <text evidence="9">The sequence shown here is derived from an EMBL/GenBank/DDBJ whole genome shotgun (WGS) entry which is preliminary data.</text>
</comment>